<sequence length="669" mass="72241">MANKENLPPKNIEHSHIIDDRSTPPGNIPATLGIRPWQHTAYKSPPFALLSPNSKPSLARQRDHSACRKTDSPLKVRKTRENLKQASIYGEVPAPCMHGSTHNLGNHAVPPSLSFARATTVSSRGDGVESSGLHPDNDLTGSTLLSSGIGDASASVSAPPPLQTPSKIMRHKSVSRRVLSRVKEGIIQRSRSSHGTGQTEKENRLVRRVSAKRKSSSEGQPRLQGFGISRDSIDSEPDPGNLSATPQRSCTESSIATDELMGTGITLTPPSCFGDGPRTASTDLLSPGLTMGSPYERTPRANHRASARYTPPGSNPFQACLPYIDMKISIDRDAVDVGISKDVWVAVEAVVRTRIIAAPTGFGTRPEVPSRRPLDVVIIICQATLVEYAEEVKHCMVELCSRLDAPADRVSVLLAFSHQVDSSTISCACAQVHSMQSPEPSVILARLGLAPCTVQDRPLGASSHQPIQTALTELAAQGLRQDSAHGIILSSSPAPLAQAVEQSTTWPAHLFNIGLHPQSPAVASHKSASWSFDVRYPGDLCTSSLDNMLRDLRQACPLSKITSLRICYKAMDGSHIAEVIGEKAVKDLQLGQRCSLFLKVCLPKIGTAADISSPRDQASLFTELESIVGTLQTNFLHVEARYRHTVLPAENVVTIRQICTMRRPKLESR</sequence>
<dbReference type="Proteomes" id="UP001056384">
    <property type="component" value="Chromosome 2"/>
</dbReference>
<reference evidence="2" key="1">
    <citation type="submission" date="2022-06" db="EMBL/GenBank/DDBJ databases">
        <title>Complete genome sequences of two strains of the flax pathogen Septoria linicola.</title>
        <authorList>
            <person name="Lapalu N."/>
            <person name="Simon A."/>
            <person name="Demenou B."/>
            <person name="Paumier D."/>
            <person name="Guillot M.-P."/>
            <person name="Gout L."/>
            <person name="Valade R."/>
        </authorList>
    </citation>
    <scope>NUCLEOTIDE SEQUENCE</scope>
    <source>
        <strain evidence="2">SE15195</strain>
    </source>
</reference>
<proteinExistence type="predicted"/>
<dbReference type="EMBL" id="CP099419">
    <property type="protein sequence ID" value="USW48884.1"/>
    <property type="molecule type" value="Genomic_DNA"/>
</dbReference>
<keyword evidence="3" id="KW-1185">Reference proteome</keyword>
<gene>
    <name evidence="2" type="ORF">Slin15195_G022030</name>
</gene>
<feature type="compositionally biased region" description="Basic and acidic residues" evidence="1">
    <location>
        <begin position="11"/>
        <end position="22"/>
    </location>
</feature>
<accession>A0A9Q9EGF9</accession>
<feature type="region of interest" description="Disordered" evidence="1">
    <location>
        <begin position="1"/>
        <end position="32"/>
    </location>
</feature>
<dbReference type="AlphaFoldDB" id="A0A9Q9EGF9"/>
<feature type="compositionally biased region" description="Polar residues" evidence="1">
    <location>
        <begin position="189"/>
        <end position="198"/>
    </location>
</feature>
<protein>
    <submittedName>
        <fullName evidence="2">Uncharacterized protein</fullName>
    </submittedName>
</protein>
<feature type="region of interest" description="Disordered" evidence="1">
    <location>
        <begin position="52"/>
        <end position="77"/>
    </location>
</feature>
<evidence type="ECO:0000256" key="1">
    <source>
        <dbReference type="SAM" id="MobiDB-lite"/>
    </source>
</evidence>
<feature type="compositionally biased region" description="Basic and acidic residues" evidence="1">
    <location>
        <begin position="60"/>
        <end position="77"/>
    </location>
</feature>
<evidence type="ECO:0000313" key="3">
    <source>
        <dbReference type="Proteomes" id="UP001056384"/>
    </source>
</evidence>
<evidence type="ECO:0000313" key="2">
    <source>
        <dbReference type="EMBL" id="USW48884.1"/>
    </source>
</evidence>
<name>A0A9Q9EGF9_9PEZI</name>
<feature type="compositionally biased region" description="Polar residues" evidence="1">
    <location>
        <begin position="242"/>
        <end position="256"/>
    </location>
</feature>
<feature type="region of interest" description="Disordered" evidence="1">
    <location>
        <begin position="118"/>
        <end position="256"/>
    </location>
</feature>
<feature type="compositionally biased region" description="Basic residues" evidence="1">
    <location>
        <begin position="168"/>
        <end position="180"/>
    </location>
</feature>
<organism evidence="2 3">
    <name type="scientific">Septoria linicola</name>
    <dbReference type="NCBI Taxonomy" id="215465"/>
    <lineage>
        <taxon>Eukaryota</taxon>
        <taxon>Fungi</taxon>
        <taxon>Dikarya</taxon>
        <taxon>Ascomycota</taxon>
        <taxon>Pezizomycotina</taxon>
        <taxon>Dothideomycetes</taxon>
        <taxon>Dothideomycetidae</taxon>
        <taxon>Mycosphaerellales</taxon>
        <taxon>Mycosphaerellaceae</taxon>
        <taxon>Septoria</taxon>
    </lineage>
</organism>